<dbReference type="InterPro" id="IPR027417">
    <property type="entry name" value="P-loop_NTPase"/>
</dbReference>
<dbReference type="PROSITE" id="PS00674">
    <property type="entry name" value="AAA"/>
    <property type="match status" value="1"/>
</dbReference>
<organism evidence="5 6">
    <name type="scientific">Fusobacterium animalis F0419</name>
    <dbReference type="NCBI Taxonomy" id="999414"/>
    <lineage>
        <taxon>Bacteria</taxon>
        <taxon>Fusobacteriati</taxon>
        <taxon>Fusobacteriota</taxon>
        <taxon>Fusobacteriia</taxon>
        <taxon>Fusobacteriales</taxon>
        <taxon>Fusobacteriaceae</taxon>
        <taxon>Fusobacterium</taxon>
    </lineage>
</organism>
<dbReference type="Proteomes" id="UP000004565">
    <property type="component" value="Unassembled WGS sequence"/>
</dbReference>
<evidence type="ECO:0000256" key="2">
    <source>
        <dbReference type="ARBA" id="ARBA00022840"/>
    </source>
</evidence>
<sequence>MNGKSFIFGLDDKILKIEKYCEKFLKEEKDNFRIIKKKFSIIPTFLFYGLPGTGKTTIANEVYKKLKKKYNIDLYFLQIDELISYNFGESSKNMRNFFEKIREEIKKNNSFAYIIIDELDSFTVNRYQNNNESIKRILLTFNSIIDNFFQQEEFNKMIIVATTNMEDSLDTSILRRFFFHENFNITLDKKEFFNFLNEINKILNCFHFKNTKDKLFEIYQKKKFTLGELKTIFAHLYLEEKELNLKILEEKESFFEMTQRERKEEKNV</sequence>
<accession>H1HFX2</accession>
<dbReference type="PATRIC" id="fig|999414.3.peg.1370"/>
<dbReference type="AlphaFoldDB" id="H1HFX2"/>
<dbReference type="InterPro" id="IPR003593">
    <property type="entry name" value="AAA+_ATPase"/>
</dbReference>
<gene>
    <name evidence="5" type="ORF">HMPREF9942_01373</name>
</gene>
<dbReference type="PANTHER" id="PTHR23077:SF27">
    <property type="entry name" value="ATPASE FAMILY GENE 2 PROTEIN HOMOLOG A"/>
    <property type="match status" value="1"/>
</dbReference>
<evidence type="ECO:0000259" key="4">
    <source>
        <dbReference type="SMART" id="SM00382"/>
    </source>
</evidence>
<dbReference type="HOGENOM" id="CLU_1037283_0_0_0"/>
<keyword evidence="1 3" id="KW-0547">Nucleotide-binding</keyword>
<feature type="domain" description="AAA+ ATPase" evidence="4">
    <location>
        <begin position="41"/>
        <end position="187"/>
    </location>
</feature>
<evidence type="ECO:0000256" key="1">
    <source>
        <dbReference type="ARBA" id="ARBA00022741"/>
    </source>
</evidence>
<dbReference type="EMBL" id="AGEH01000014">
    <property type="protein sequence ID" value="EHO77645.1"/>
    <property type="molecule type" value="Genomic_DNA"/>
</dbReference>
<evidence type="ECO:0000313" key="5">
    <source>
        <dbReference type="EMBL" id="EHO77645.1"/>
    </source>
</evidence>
<dbReference type="GO" id="GO:0005737">
    <property type="term" value="C:cytoplasm"/>
    <property type="evidence" value="ECO:0007669"/>
    <property type="project" value="TreeGrafter"/>
</dbReference>
<dbReference type="InterPro" id="IPR003960">
    <property type="entry name" value="ATPase_AAA_CS"/>
</dbReference>
<dbReference type="PANTHER" id="PTHR23077">
    <property type="entry name" value="AAA-FAMILY ATPASE"/>
    <property type="match status" value="1"/>
</dbReference>
<keyword evidence="2 3" id="KW-0067">ATP-binding</keyword>
<dbReference type="CDD" id="cd19481">
    <property type="entry name" value="RecA-like_protease"/>
    <property type="match status" value="1"/>
</dbReference>
<proteinExistence type="inferred from homology"/>
<comment type="similarity">
    <text evidence="3">Belongs to the AAA ATPase family.</text>
</comment>
<dbReference type="SUPFAM" id="SSF52540">
    <property type="entry name" value="P-loop containing nucleoside triphosphate hydrolases"/>
    <property type="match status" value="1"/>
</dbReference>
<dbReference type="InterPro" id="IPR003959">
    <property type="entry name" value="ATPase_AAA_core"/>
</dbReference>
<dbReference type="GO" id="GO:0005524">
    <property type="term" value="F:ATP binding"/>
    <property type="evidence" value="ECO:0007669"/>
    <property type="project" value="UniProtKB-KW"/>
</dbReference>
<dbReference type="RefSeq" id="WP_005910119.1">
    <property type="nucleotide sequence ID" value="NZ_JH594451.1"/>
</dbReference>
<reference evidence="5 6" key="1">
    <citation type="submission" date="2011-12" db="EMBL/GenBank/DDBJ databases">
        <title>The Genome Sequence of Fusobacterium nucleatum subsp. animalis OT 420.</title>
        <authorList>
            <consortium name="The Broad Institute Genome Sequencing Platform"/>
            <person name="Earl A."/>
            <person name="Ward D."/>
            <person name="Feldgarden M."/>
            <person name="Gevers D."/>
            <person name="Izard J."/>
            <person name="Blanton J.M."/>
            <person name="Mathney J."/>
            <person name="Tanner A.C."/>
            <person name="Dewhirst F.E."/>
            <person name="Young S.K."/>
            <person name="Zeng Q."/>
            <person name="Gargeya S."/>
            <person name="Fitzgerald M."/>
            <person name="Haas B."/>
            <person name="Abouelleil A."/>
            <person name="Alvarado L."/>
            <person name="Arachchi H.M."/>
            <person name="Berlin A."/>
            <person name="Chapman S.B."/>
            <person name="Gearin G."/>
            <person name="Goldberg J."/>
            <person name="Griggs A."/>
            <person name="Gujja S."/>
            <person name="Hansen M."/>
            <person name="Heiman D."/>
            <person name="Howarth C."/>
            <person name="Larimer J."/>
            <person name="Lui A."/>
            <person name="MacDonald P.J.P."/>
            <person name="McCowen C."/>
            <person name="Montmayeur A."/>
            <person name="Murphy C."/>
            <person name="Neiman D."/>
            <person name="Pearson M."/>
            <person name="Priest M."/>
            <person name="Roberts A."/>
            <person name="Saif S."/>
            <person name="Shea T."/>
            <person name="Sisk P."/>
            <person name="Stolte C."/>
            <person name="Sykes S."/>
            <person name="Wortman J."/>
            <person name="Nusbaum C."/>
            <person name="Birren B."/>
        </authorList>
    </citation>
    <scope>NUCLEOTIDE SEQUENCE [LARGE SCALE GENOMIC DNA]</scope>
    <source>
        <strain evidence="6">F0419</strain>
    </source>
</reference>
<dbReference type="Pfam" id="PF00004">
    <property type="entry name" value="AAA"/>
    <property type="match status" value="1"/>
</dbReference>
<comment type="caution">
    <text evidence="5">The sequence shown here is derived from an EMBL/GenBank/DDBJ whole genome shotgun (WGS) entry which is preliminary data.</text>
</comment>
<dbReference type="Gene3D" id="3.40.50.300">
    <property type="entry name" value="P-loop containing nucleotide triphosphate hydrolases"/>
    <property type="match status" value="1"/>
</dbReference>
<dbReference type="InterPro" id="IPR050168">
    <property type="entry name" value="AAA_ATPase_domain"/>
</dbReference>
<protein>
    <recommendedName>
        <fullName evidence="4">AAA+ ATPase domain-containing protein</fullName>
    </recommendedName>
</protein>
<evidence type="ECO:0000313" key="6">
    <source>
        <dbReference type="Proteomes" id="UP000004565"/>
    </source>
</evidence>
<dbReference type="SMART" id="SM00382">
    <property type="entry name" value="AAA"/>
    <property type="match status" value="1"/>
</dbReference>
<evidence type="ECO:0000256" key="3">
    <source>
        <dbReference type="RuleBase" id="RU003651"/>
    </source>
</evidence>
<dbReference type="GO" id="GO:0016887">
    <property type="term" value="F:ATP hydrolysis activity"/>
    <property type="evidence" value="ECO:0007669"/>
    <property type="project" value="InterPro"/>
</dbReference>
<name>H1HFX2_9FUSO</name>